<dbReference type="EMBL" id="CP002919">
    <property type="protein sequence ID" value="AFS53866.1"/>
    <property type="molecule type" value="Genomic_DNA"/>
</dbReference>
<accession>J9ZCK4</accession>
<organism evidence="1 2">
    <name type="scientific">Leptospirillum ferriphilum (strain ML-04)</name>
    <dbReference type="NCBI Taxonomy" id="1048260"/>
    <lineage>
        <taxon>Bacteria</taxon>
        <taxon>Pseudomonadati</taxon>
        <taxon>Nitrospirota</taxon>
        <taxon>Nitrospiria</taxon>
        <taxon>Nitrospirales</taxon>
        <taxon>Nitrospiraceae</taxon>
        <taxon>Leptospirillum</taxon>
    </lineage>
</organism>
<sequence>MANRRFEMHEYRHILVRMRLGESDRDLARSNLIGREKAAILRALATEHGWLSPEVPLPDDTALAAVLISPRKKPGADSSVLPYRETIRLWAERGIRGTTIHRALVKNHGYTGSYSSVRRFLRSLPDTSPSATVILDFAPAEAAQVDFGAGPVLPHPVTGEPAKTWIFVMTLCFSRHQYAEIVDLC</sequence>
<evidence type="ECO:0000313" key="1">
    <source>
        <dbReference type="EMBL" id="AFS53866.1"/>
    </source>
</evidence>
<evidence type="ECO:0000313" key="2">
    <source>
        <dbReference type="Proteomes" id="UP000006177"/>
    </source>
</evidence>
<dbReference type="KEGG" id="lfi:LFML04_1664"/>
<dbReference type="PANTHER" id="PTHR35004">
    <property type="entry name" value="TRANSPOSASE RV3428C-RELATED"/>
    <property type="match status" value="1"/>
</dbReference>
<reference evidence="1 2" key="1">
    <citation type="journal article" date="2011" name="J. Microbiol.">
        <title>Complete genome of Leptospirillum ferriphilum ML-04 provides insight into its physiology and environmental adaptation.</title>
        <authorList>
            <person name="Mi S."/>
            <person name="Song J."/>
            <person name="Lin J."/>
            <person name="Che Y."/>
            <person name="Zheng H."/>
            <person name="Lin J."/>
        </authorList>
    </citation>
    <scope>NUCLEOTIDE SEQUENCE [LARGE SCALE GENOMIC DNA]</scope>
    <source>
        <strain evidence="1 2">ML-04</strain>
    </source>
</reference>
<protein>
    <submittedName>
        <fullName evidence="1">Transposase</fullName>
    </submittedName>
</protein>
<gene>
    <name evidence="1" type="ordered locus">LFML04_1664</name>
</gene>
<dbReference type="STRING" id="1048260.LFML04_1664"/>
<dbReference type="AlphaFoldDB" id="J9ZCK4"/>
<name>J9ZCK4_LEPFM</name>
<dbReference type="HOGENOM" id="CLU_068017_0_0_0"/>
<dbReference type="Proteomes" id="UP000006177">
    <property type="component" value="Chromosome"/>
</dbReference>
<dbReference type="PATRIC" id="fig|1048260.3.peg.1782"/>
<dbReference type="RefSeq" id="WP_014961371.1">
    <property type="nucleotide sequence ID" value="NC_018649.1"/>
</dbReference>
<proteinExistence type="predicted"/>